<name>A0A1E7FQ00_9STRA</name>
<proteinExistence type="predicted"/>
<sequence>MKILSLALLPFLCSIATLHFGIFADAQVDWMGEGQLAEMELRRKANQSSELDCEQVAVLLTKANIDAGQSRESTDPPKTFDRIGGTILLEDPNDADTIIGDYSYLITFLNNSFGCIANGAYTFLGGGDQVTFTASCGALPFLSITGGRGKYSGAEGFVEFMIPEGDGFIHKINICSFSNSDTKGRKNKSGKKEKKY</sequence>
<dbReference type="AlphaFoldDB" id="A0A1E7FQ00"/>
<dbReference type="Proteomes" id="UP000095751">
    <property type="component" value="Unassembled WGS sequence"/>
</dbReference>
<keyword evidence="3" id="KW-1185">Reference proteome</keyword>
<organism evidence="2 3">
    <name type="scientific">Fragilariopsis cylindrus CCMP1102</name>
    <dbReference type="NCBI Taxonomy" id="635003"/>
    <lineage>
        <taxon>Eukaryota</taxon>
        <taxon>Sar</taxon>
        <taxon>Stramenopiles</taxon>
        <taxon>Ochrophyta</taxon>
        <taxon>Bacillariophyta</taxon>
        <taxon>Bacillariophyceae</taxon>
        <taxon>Bacillariophycidae</taxon>
        <taxon>Bacillariales</taxon>
        <taxon>Bacillariaceae</taxon>
        <taxon>Fragilariopsis</taxon>
    </lineage>
</organism>
<keyword evidence="1" id="KW-0732">Signal</keyword>
<gene>
    <name evidence="2" type="ORF">FRACYDRAFT_236300</name>
</gene>
<dbReference type="EMBL" id="KV784355">
    <property type="protein sequence ID" value="OEU20228.1"/>
    <property type="molecule type" value="Genomic_DNA"/>
</dbReference>
<dbReference type="InParanoid" id="A0A1E7FQ00"/>
<protein>
    <submittedName>
        <fullName evidence="2">Uncharacterized protein</fullName>
    </submittedName>
</protein>
<evidence type="ECO:0000313" key="2">
    <source>
        <dbReference type="EMBL" id="OEU20228.1"/>
    </source>
</evidence>
<feature type="signal peptide" evidence="1">
    <location>
        <begin position="1"/>
        <end position="26"/>
    </location>
</feature>
<evidence type="ECO:0000313" key="3">
    <source>
        <dbReference type="Proteomes" id="UP000095751"/>
    </source>
</evidence>
<reference evidence="2 3" key="1">
    <citation type="submission" date="2016-09" db="EMBL/GenBank/DDBJ databases">
        <title>Extensive genetic diversity and differential bi-allelic expression allows diatom success in the polar Southern Ocean.</title>
        <authorList>
            <consortium name="DOE Joint Genome Institute"/>
            <person name="Mock T."/>
            <person name="Otillar R.P."/>
            <person name="Strauss J."/>
            <person name="Dupont C."/>
            <person name="Frickenhaus S."/>
            <person name="Maumus F."/>
            <person name="Mcmullan M."/>
            <person name="Sanges R."/>
            <person name="Schmutz J."/>
            <person name="Toseland A."/>
            <person name="Valas R."/>
            <person name="Veluchamy A."/>
            <person name="Ward B.J."/>
            <person name="Allen A."/>
            <person name="Barry K."/>
            <person name="Falciatore A."/>
            <person name="Ferrante M."/>
            <person name="Fortunato A.E."/>
            <person name="Gloeckner G."/>
            <person name="Gruber A."/>
            <person name="Hipkin R."/>
            <person name="Janech M."/>
            <person name="Kroth P."/>
            <person name="Leese F."/>
            <person name="Lindquist E."/>
            <person name="Lyon B.R."/>
            <person name="Martin J."/>
            <person name="Mayer C."/>
            <person name="Parker M."/>
            <person name="Quesneville H."/>
            <person name="Raymond J."/>
            <person name="Uhlig C."/>
            <person name="Valentin K.U."/>
            <person name="Worden A.Z."/>
            <person name="Armbrust E.V."/>
            <person name="Bowler C."/>
            <person name="Green B."/>
            <person name="Moulton V."/>
            <person name="Van Oosterhout C."/>
            <person name="Grigoriev I."/>
        </authorList>
    </citation>
    <scope>NUCLEOTIDE SEQUENCE [LARGE SCALE GENOMIC DNA]</scope>
    <source>
        <strain evidence="2 3">CCMP1102</strain>
    </source>
</reference>
<evidence type="ECO:0000256" key="1">
    <source>
        <dbReference type="SAM" id="SignalP"/>
    </source>
</evidence>
<accession>A0A1E7FQ00</accession>
<feature type="chain" id="PRO_5009193399" evidence="1">
    <location>
        <begin position="27"/>
        <end position="196"/>
    </location>
</feature>
<dbReference type="KEGG" id="fcy:FRACYDRAFT_236300"/>